<gene>
    <name evidence="7" type="primary">potA</name>
    <name evidence="9" type="ORF">EI983_01860</name>
</gene>
<dbReference type="InterPro" id="IPR005893">
    <property type="entry name" value="PotA-like"/>
</dbReference>
<dbReference type="SUPFAM" id="SSF52540">
    <property type="entry name" value="P-loop containing nucleoside triphosphate hydrolases"/>
    <property type="match status" value="1"/>
</dbReference>
<reference evidence="10" key="1">
    <citation type="submission" date="2018-12" db="EMBL/GenBank/DDBJ databases">
        <title>Complete genome sequence of Roseovarius sp. MME-070.</title>
        <authorList>
            <person name="Nam Y.-D."/>
            <person name="Kang J."/>
            <person name="Chung W.-H."/>
            <person name="Park Y.S."/>
        </authorList>
    </citation>
    <scope>NUCLEOTIDE SEQUENCE [LARGE SCALE GENOMIC DNA]</scope>
    <source>
        <strain evidence="10">MME-070</strain>
    </source>
</reference>
<dbReference type="PANTHER" id="PTHR42781:SF4">
    <property type="entry name" value="SPERMIDINE_PUTRESCINE IMPORT ATP-BINDING PROTEIN POTA"/>
    <property type="match status" value="1"/>
</dbReference>
<dbReference type="EMBL" id="CP034348">
    <property type="protein sequence ID" value="QGX97086.1"/>
    <property type="molecule type" value="Genomic_DNA"/>
</dbReference>
<evidence type="ECO:0000256" key="3">
    <source>
        <dbReference type="ARBA" id="ARBA00022741"/>
    </source>
</evidence>
<protein>
    <recommendedName>
        <fullName evidence="7">Spermidine/putrescine import ATP-binding protein PotA</fullName>
        <ecNumber evidence="7">7.6.2.11</ecNumber>
    </recommendedName>
</protein>
<sequence length="362" mass="39379">MSDQAKGALPITVRNVTKTYGPVFALDDVSLEVQSGEFLTLLGPSGSGKTTLLMVLAGFTRPDRGSLKFGDEEVIRTPPHLRNVGMTFQSYALFPHMTVAGNVGYPLKLRGVPKPEMARRIEQALEIVQLGGFGDRRIDQLSGGQKQRVALARSIVFEPRILLMDEPLSALDKKLRDQMQIELRHMHEQLGMTTVYVTHDQREALTMSDRIAVVNHGRIMQLATPRDLYERPANRFVADFIGESTFLPVTRQGGAVHLGDMPLKTENPVPDAAELLLMVRPERIQLLTGAPSDDMNVLTGTATEVVYQGDSFVLYARLPSGDQIALRGAVRSGTVQALPAVGDEVTLGLAASDTVVIDGAAA</sequence>
<comment type="catalytic activity">
    <reaction evidence="7">
        <text>ATP + H2O + polyamine-[polyamine-binding protein]Side 1 = ADP + phosphate + polyamineSide 2 + [polyamine-binding protein]Side 1.</text>
        <dbReference type="EC" id="7.6.2.11"/>
    </reaction>
</comment>
<comment type="function">
    <text evidence="7">Part of the ABC transporter complex PotABCD involved in spermidine/putrescine import. Responsible for energy coupling to the transport system.</text>
</comment>
<dbReference type="FunFam" id="3.40.50.300:FF:000133">
    <property type="entry name" value="Spermidine/putrescine import ATP-binding protein PotA"/>
    <property type="match status" value="1"/>
</dbReference>
<dbReference type="InterPro" id="IPR013611">
    <property type="entry name" value="Transp-assoc_OB_typ2"/>
</dbReference>
<name>A0A6I6IPE9_9RHOB</name>
<dbReference type="GO" id="GO:0016887">
    <property type="term" value="F:ATP hydrolysis activity"/>
    <property type="evidence" value="ECO:0007669"/>
    <property type="project" value="InterPro"/>
</dbReference>
<keyword evidence="4 7" id="KW-0067">ATP-binding</keyword>
<dbReference type="Pfam" id="PF08402">
    <property type="entry name" value="TOBE_2"/>
    <property type="match status" value="1"/>
</dbReference>
<dbReference type="SUPFAM" id="SSF50331">
    <property type="entry name" value="MOP-like"/>
    <property type="match status" value="1"/>
</dbReference>
<dbReference type="SMART" id="SM00382">
    <property type="entry name" value="AAA"/>
    <property type="match status" value="1"/>
</dbReference>
<keyword evidence="5 7" id="KW-1278">Translocase</keyword>
<dbReference type="Gene3D" id="3.40.50.300">
    <property type="entry name" value="P-loop containing nucleotide triphosphate hydrolases"/>
    <property type="match status" value="1"/>
</dbReference>
<evidence type="ECO:0000256" key="5">
    <source>
        <dbReference type="ARBA" id="ARBA00022967"/>
    </source>
</evidence>
<dbReference type="EC" id="7.6.2.11" evidence="7"/>
<dbReference type="InterPro" id="IPR027417">
    <property type="entry name" value="P-loop_NTPase"/>
</dbReference>
<dbReference type="GO" id="GO:0043190">
    <property type="term" value="C:ATP-binding cassette (ABC) transporter complex"/>
    <property type="evidence" value="ECO:0007669"/>
    <property type="project" value="InterPro"/>
</dbReference>
<keyword evidence="1 7" id="KW-0813">Transport</keyword>
<keyword evidence="2 7" id="KW-1003">Cell membrane</keyword>
<keyword evidence="3 7" id="KW-0547">Nucleotide-binding</keyword>
<dbReference type="InterPro" id="IPR008995">
    <property type="entry name" value="Mo/tungstate-bd_C_term_dom"/>
</dbReference>
<keyword evidence="6 7" id="KW-0472">Membrane</keyword>
<dbReference type="PROSITE" id="PS00211">
    <property type="entry name" value="ABC_TRANSPORTER_1"/>
    <property type="match status" value="1"/>
</dbReference>
<evidence type="ECO:0000256" key="4">
    <source>
        <dbReference type="ARBA" id="ARBA00022840"/>
    </source>
</evidence>
<dbReference type="InterPro" id="IPR003439">
    <property type="entry name" value="ABC_transporter-like_ATP-bd"/>
</dbReference>
<proteinExistence type="inferred from homology"/>
<dbReference type="InterPro" id="IPR003593">
    <property type="entry name" value="AAA+_ATPase"/>
</dbReference>
<evidence type="ECO:0000256" key="2">
    <source>
        <dbReference type="ARBA" id="ARBA00022475"/>
    </source>
</evidence>
<dbReference type="GO" id="GO:0005524">
    <property type="term" value="F:ATP binding"/>
    <property type="evidence" value="ECO:0007669"/>
    <property type="project" value="UniProtKB-KW"/>
</dbReference>
<comment type="similarity">
    <text evidence="7">Belongs to the ABC transporter superfamily. Spermidine/putrescine importer (TC 3.A.1.11.1) family.</text>
</comment>
<feature type="domain" description="ABC transporter" evidence="8">
    <location>
        <begin position="11"/>
        <end position="241"/>
    </location>
</feature>
<dbReference type="RefSeq" id="WP_157705591.1">
    <property type="nucleotide sequence ID" value="NZ_CP034348.1"/>
</dbReference>
<evidence type="ECO:0000313" key="10">
    <source>
        <dbReference type="Proteomes" id="UP000428330"/>
    </source>
</evidence>
<dbReference type="GO" id="GO:0015847">
    <property type="term" value="P:putrescine transport"/>
    <property type="evidence" value="ECO:0007669"/>
    <property type="project" value="UniProtKB-ARBA"/>
</dbReference>
<dbReference type="KEGG" id="rom:EI983_01860"/>
<dbReference type="Gene3D" id="2.40.50.100">
    <property type="match status" value="1"/>
</dbReference>
<comment type="subunit">
    <text evidence="7">The complex is composed of two ATP-binding proteins (PotA), two transmembrane proteins (PotB and PotC) and a solute-binding protein (PotD).</text>
</comment>
<evidence type="ECO:0000256" key="1">
    <source>
        <dbReference type="ARBA" id="ARBA00022448"/>
    </source>
</evidence>
<evidence type="ECO:0000256" key="6">
    <source>
        <dbReference type="ARBA" id="ARBA00023136"/>
    </source>
</evidence>
<accession>A0A6I6IPE9</accession>
<evidence type="ECO:0000259" key="8">
    <source>
        <dbReference type="PROSITE" id="PS50893"/>
    </source>
</evidence>
<dbReference type="InterPro" id="IPR050093">
    <property type="entry name" value="ABC_SmlMolc_Importer"/>
</dbReference>
<dbReference type="NCBIfam" id="TIGR01187">
    <property type="entry name" value="potA"/>
    <property type="match status" value="1"/>
</dbReference>
<dbReference type="InterPro" id="IPR017871">
    <property type="entry name" value="ABC_transporter-like_CS"/>
</dbReference>
<dbReference type="Proteomes" id="UP000428330">
    <property type="component" value="Chromosome"/>
</dbReference>
<dbReference type="PANTHER" id="PTHR42781">
    <property type="entry name" value="SPERMIDINE/PUTRESCINE IMPORT ATP-BINDING PROTEIN POTA"/>
    <property type="match status" value="1"/>
</dbReference>
<evidence type="ECO:0000313" key="9">
    <source>
        <dbReference type="EMBL" id="QGX97086.1"/>
    </source>
</evidence>
<dbReference type="AlphaFoldDB" id="A0A6I6IPE9"/>
<evidence type="ECO:0000256" key="7">
    <source>
        <dbReference type="RuleBase" id="RU364083"/>
    </source>
</evidence>
<keyword evidence="10" id="KW-1185">Reference proteome</keyword>
<dbReference type="Pfam" id="PF00005">
    <property type="entry name" value="ABC_tran"/>
    <property type="match status" value="1"/>
</dbReference>
<dbReference type="PROSITE" id="PS50893">
    <property type="entry name" value="ABC_TRANSPORTER_2"/>
    <property type="match status" value="1"/>
</dbReference>
<dbReference type="GO" id="GO:0015417">
    <property type="term" value="F:ABC-type polyamine transporter activity"/>
    <property type="evidence" value="ECO:0007669"/>
    <property type="project" value="UniProtKB-EC"/>
</dbReference>
<organism evidence="9 10">
    <name type="scientific">Roseovarius faecimaris</name>
    <dbReference type="NCBI Taxonomy" id="2494550"/>
    <lineage>
        <taxon>Bacteria</taxon>
        <taxon>Pseudomonadati</taxon>
        <taxon>Pseudomonadota</taxon>
        <taxon>Alphaproteobacteria</taxon>
        <taxon>Rhodobacterales</taxon>
        <taxon>Roseobacteraceae</taxon>
        <taxon>Roseovarius</taxon>
    </lineage>
</organism>
<dbReference type="OrthoDB" id="9802264at2"/>